<dbReference type="Proteomes" id="UP001501102">
    <property type="component" value="Unassembled WGS sequence"/>
</dbReference>
<dbReference type="Gene3D" id="1.20.1250.20">
    <property type="entry name" value="MFS general substrate transporter like domains"/>
    <property type="match status" value="1"/>
</dbReference>
<proteinExistence type="predicted"/>
<sequence length="88" mass="10001">MPANPHTGAQQLSTRVSEPRSTTWRPAVTKDQPARDNTPVSGWQDPLRPPPRPGPLFRDEMWERFSYYGMRALLVLYLISGGPGRQVR</sequence>
<reference evidence="3" key="1">
    <citation type="journal article" date="2019" name="Int. J. Syst. Evol. Microbiol.">
        <title>The Global Catalogue of Microorganisms (GCM) 10K type strain sequencing project: providing services to taxonomists for standard genome sequencing and annotation.</title>
        <authorList>
            <consortium name="The Broad Institute Genomics Platform"/>
            <consortium name="The Broad Institute Genome Sequencing Center for Infectious Disease"/>
            <person name="Wu L."/>
            <person name="Ma J."/>
        </authorList>
    </citation>
    <scope>NUCLEOTIDE SEQUENCE [LARGE SCALE GENOMIC DNA]</scope>
    <source>
        <strain evidence="3">JCM 4087</strain>
    </source>
</reference>
<evidence type="ECO:0000256" key="1">
    <source>
        <dbReference type="SAM" id="MobiDB-lite"/>
    </source>
</evidence>
<feature type="region of interest" description="Disordered" evidence="1">
    <location>
        <begin position="1"/>
        <end position="55"/>
    </location>
</feature>
<dbReference type="InterPro" id="IPR036259">
    <property type="entry name" value="MFS_trans_sf"/>
</dbReference>
<organism evidence="2 3">
    <name type="scientific">Streptomyces thioluteus</name>
    <dbReference type="NCBI Taxonomy" id="66431"/>
    <lineage>
        <taxon>Bacteria</taxon>
        <taxon>Bacillati</taxon>
        <taxon>Actinomycetota</taxon>
        <taxon>Actinomycetes</taxon>
        <taxon>Kitasatosporales</taxon>
        <taxon>Streptomycetaceae</taxon>
        <taxon>Streptomyces</taxon>
    </lineage>
</organism>
<feature type="compositionally biased region" description="Polar residues" evidence="1">
    <location>
        <begin position="7"/>
        <end position="24"/>
    </location>
</feature>
<accession>A0ABP6IUT6</accession>
<evidence type="ECO:0000313" key="3">
    <source>
        <dbReference type="Proteomes" id="UP001501102"/>
    </source>
</evidence>
<dbReference type="EMBL" id="BAAAXZ010000011">
    <property type="protein sequence ID" value="GAA2910140.1"/>
    <property type="molecule type" value="Genomic_DNA"/>
</dbReference>
<evidence type="ECO:0000313" key="2">
    <source>
        <dbReference type="EMBL" id="GAA2910140.1"/>
    </source>
</evidence>
<gene>
    <name evidence="2" type="ORF">GCM10020221_02550</name>
</gene>
<protein>
    <submittedName>
        <fullName evidence="2">Uncharacterized protein</fullName>
    </submittedName>
</protein>
<keyword evidence="3" id="KW-1185">Reference proteome</keyword>
<name>A0ABP6IUT6_STRTU</name>
<comment type="caution">
    <text evidence="2">The sequence shown here is derived from an EMBL/GenBank/DDBJ whole genome shotgun (WGS) entry which is preliminary data.</text>
</comment>